<name>A0A836CFV0_9STRA</name>
<feature type="compositionally biased region" description="Pro residues" evidence="1">
    <location>
        <begin position="244"/>
        <end position="253"/>
    </location>
</feature>
<feature type="compositionally biased region" description="Pro residues" evidence="1">
    <location>
        <begin position="263"/>
        <end position="272"/>
    </location>
</feature>
<gene>
    <name evidence="2" type="ORF">JKP88DRAFT_348981</name>
</gene>
<comment type="caution">
    <text evidence="2">The sequence shown here is derived from an EMBL/GenBank/DDBJ whole genome shotgun (WGS) entry which is preliminary data.</text>
</comment>
<dbReference type="OrthoDB" id="191651at2759"/>
<dbReference type="PANTHER" id="PTHR13173:SF10">
    <property type="entry name" value="WW DOMAIN-BINDING PROTEIN 4"/>
    <property type="match status" value="1"/>
</dbReference>
<feature type="region of interest" description="Disordered" evidence="1">
    <location>
        <begin position="64"/>
        <end position="83"/>
    </location>
</feature>
<evidence type="ECO:0000313" key="3">
    <source>
        <dbReference type="Proteomes" id="UP000664859"/>
    </source>
</evidence>
<reference evidence="2" key="1">
    <citation type="submission" date="2021-02" db="EMBL/GenBank/DDBJ databases">
        <title>First Annotated Genome of the Yellow-green Alga Tribonema minus.</title>
        <authorList>
            <person name="Mahan K.M."/>
        </authorList>
    </citation>
    <scope>NUCLEOTIDE SEQUENCE</scope>
    <source>
        <strain evidence="2">UTEX B ZZ1240</strain>
    </source>
</reference>
<dbReference type="InterPro" id="IPR040023">
    <property type="entry name" value="WBP4"/>
</dbReference>
<evidence type="ECO:0000256" key="1">
    <source>
        <dbReference type="SAM" id="MobiDB-lite"/>
    </source>
</evidence>
<dbReference type="GO" id="GO:0003723">
    <property type="term" value="F:RNA binding"/>
    <property type="evidence" value="ECO:0007669"/>
    <property type="project" value="TreeGrafter"/>
</dbReference>
<dbReference type="GO" id="GO:0071011">
    <property type="term" value="C:precatalytic spliceosome"/>
    <property type="evidence" value="ECO:0007669"/>
    <property type="project" value="TreeGrafter"/>
</dbReference>
<feature type="compositionally biased region" description="Low complexity" evidence="1">
    <location>
        <begin position="139"/>
        <end position="175"/>
    </location>
</feature>
<feature type="compositionally biased region" description="Pro residues" evidence="1">
    <location>
        <begin position="286"/>
        <end position="317"/>
    </location>
</feature>
<dbReference type="EMBL" id="JAFCMP010000257">
    <property type="protein sequence ID" value="KAG5182306.1"/>
    <property type="molecule type" value="Genomic_DNA"/>
</dbReference>
<evidence type="ECO:0000313" key="2">
    <source>
        <dbReference type="EMBL" id="KAG5182306.1"/>
    </source>
</evidence>
<dbReference type="AlphaFoldDB" id="A0A836CFV0"/>
<proteinExistence type="predicted"/>
<organism evidence="2 3">
    <name type="scientific">Tribonema minus</name>
    <dbReference type="NCBI Taxonomy" id="303371"/>
    <lineage>
        <taxon>Eukaryota</taxon>
        <taxon>Sar</taxon>
        <taxon>Stramenopiles</taxon>
        <taxon>Ochrophyta</taxon>
        <taxon>PX clade</taxon>
        <taxon>Xanthophyceae</taxon>
        <taxon>Tribonematales</taxon>
        <taxon>Tribonemataceae</taxon>
        <taxon>Tribonema</taxon>
    </lineage>
</organism>
<feature type="region of interest" description="Disordered" evidence="1">
    <location>
        <begin position="1"/>
        <end position="41"/>
    </location>
</feature>
<dbReference type="GO" id="GO:0000398">
    <property type="term" value="P:mRNA splicing, via spliceosome"/>
    <property type="evidence" value="ECO:0007669"/>
    <property type="project" value="InterPro"/>
</dbReference>
<feature type="region of interest" description="Disordered" evidence="1">
    <location>
        <begin position="119"/>
        <end position="330"/>
    </location>
</feature>
<keyword evidence="3" id="KW-1185">Reference proteome</keyword>
<feature type="compositionally biased region" description="Basic and acidic residues" evidence="1">
    <location>
        <begin position="127"/>
        <end position="137"/>
    </location>
</feature>
<feature type="compositionally biased region" description="Basic and acidic residues" evidence="1">
    <location>
        <begin position="15"/>
        <end position="41"/>
    </location>
</feature>
<accession>A0A836CFV0</accession>
<dbReference type="PANTHER" id="PTHR13173">
    <property type="entry name" value="WW DOMAIN BINDING PROTEIN 4"/>
    <property type="match status" value="1"/>
</dbReference>
<sequence>MADNKFSIKHHQEGKRHQELVVQSERDKREGKAKTEHDEKMLKKELRAIEAAAAAAQAADMEFFGKPPGAKEGEEGPNPELADEGLYQVGGSWYFDGKRHEDKLVKHAHCQLYIEGGIPGAPRRRAVKPEAVKREAAEAEPAAAAAAAAAASAPAPAPAAAAAAAAAGASAAPAVRVKEEAREAAEHDYEGAIPPPPPPLLEATDVKPPPPPLPELEVAHGGDVPPPPPPPPLETASDEMIDVKPPPPPPLEPTPDAMVDVEPLPPPPPPLLPGMQEAVGGEDGLAPPPPPPVGDEVDVPPPPLEDGVEVPPPPPPLVDAGDAAEPEETDDGGVEEWIDALILEVALVAVPNTDIRLRRHKVAYFAPGAEHETVVEDIPSDRLRIPAGEDAEWTAPDDAQLINVIIESDELKRAEHETVVEDVPSDRLRIPAAEDAEWTAPDDAQLIDALIESGELKPPPPPPPPPDENTGIGRWQTVKVTTFSQEELDARQAKAEVAKSAKQKRRAAAAARAERDMELDLAMEADDAMGSYDPLGTGRYKGFDLERGGHDAEEVSAEQKAAIAAALEAEKGAAAPVAFKKRKAAAPAKFKRRRTDDE</sequence>
<feature type="compositionally biased region" description="Basic and acidic residues" evidence="1">
    <location>
        <begin position="176"/>
        <end position="190"/>
    </location>
</feature>
<protein>
    <submittedName>
        <fullName evidence="2">Uncharacterized protein</fullName>
    </submittedName>
</protein>
<feature type="compositionally biased region" description="Pro residues" evidence="1">
    <location>
        <begin position="224"/>
        <end position="233"/>
    </location>
</feature>
<dbReference type="Proteomes" id="UP000664859">
    <property type="component" value="Unassembled WGS sequence"/>
</dbReference>